<protein>
    <submittedName>
        <fullName evidence="1">Uncharacterized protein</fullName>
    </submittedName>
</protein>
<evidence type="ECO:0000313" key="2">
    <source>
        <dbReference type="Proteomes" id="UP000828390"/>
    </source>
</evidence>
<accession>A0A9D4NBU6</accession>
<gene>
    <name evidence="1" type="ORF">DPMN_014897</name>
</gene>
<keyword evidence="2" id="KW-1185">Reference proteome</keyword>
<reference evidence="1" key="1">
    <citation type="journal article" date="2019" name="bioRxiv">
        <title>The Genome of the Zebra Mussel, Dreissena polymorpha: A Resource for Invasive Species Research.</title>
        <authorList>
            <person name="McCartney M.A."/>
            <person name="Auch B."/>
            <person name="Kono T."/>
            <person name="Mallez S."/>
            <person name="Zhang Y."/>
            <person name="Obille A."/>
            <person name="Becker A."/>
            <person name="Abrahante J.E."/>
            <person name="Garbe J."/>
            <person name="Badalamenti J.P."/>
            <person name="Herman A."/>
            <person name="Mangelson H."/>
            <person name="Liachko I."/>
            <person name="Sullivan S."/>
            <person name="Sone E.D."/>
            <person name="Koren S."/>
            <person name="Silverstein K.A.T."/>
            <person name="Beckman K.B."/>
            <person name="Gohl D.M."/>
        </authorList>
    </citation>
    <scope>NUCLEOTIDE SEQUENCE</scope>
    <source>
        <strain evidence="1">Duluth1</strain>
        <tissue evidence="1">Whole animal</tissue>
    </source>
</reference>
<organism evidence="1 2">
    <name type="scientific">Dreissena polymorpha</name>
    <name type="common">Zebra mussel</name>
    <name type="synonym">Mytilus polymorpha</name>
    <dbReference type="NCBI Taxonomy" id="45954"/>
    <lineage>
        <taxon>Eukaryota</taxon>
        <taxon>Metazoa</taxon>
        <taxon>Spiralia</taxon>
        <taxon>Lophotrochozoa</taxon>
        <taxon>Mollusca</taxon>
        <taxon>Bivalvia</taxon>
        <taxon>Autobranchia</taxon>
        <taxon>Heteroconchia</taxon>
        <taxon>Euheterodonta</taxon>
        <taxon>Imparidentia</taxon>
        <taxon>Neoheterodontei</taxon>
        <taxon>Myida</taxon>
        <taxon>Dreissenoidea</taxon>
        <taxon>Dreissenidae</taxon>
        <taxon>Dreissena</taxon>
    </lineage>
</organism>
<comment type="caution">
    <text evidence="1">The sequence shown here is derived from an EMBL/GenBank/DDBJ whole genome shotgun (WGS) entry which is preliminary data.</text>
</comment>
<name>A0A9D4NBU6_DREPO</name>
<dbReference type="Proteomes" id="UP000828390">
    <property type="component" value="Unassembled WGS sequence"/>
</dbReference>
<dbReference type="AlphaFoldDB" id="A0A9D4NBU6"/>
<feature type="non-terminal residue" evidence="1">
    <location>
        <position position="105"/>
    </location>
</feature>
<evidence type="ECO:0000313" key="1">
    <source>
        <dbReference type="EMBL" id="KAH3890809.1"/>
    </source>
</evidence>
<dbReference type="EMBL" id="JAIWYP010000001">
    <property type="protein sequence ID" value="KAH3890809.1"/>
    <property type="molecule type" value="Genomic_DNA"/>
</dbReference>
<reference evidence="1" key="2">
    <citation type="submission" date="2020-11" db="EMBL/GenBank/DDBJ databases">
        <authorList>
            <person name="McCartney M.A."/>
            <person name="Auch B."/>
            <person name="Kono T."/>
            <person name="Mallez S."/>
            <person name="Becker A."/>
            <person name="Gohl D.M."/>
            <person name="Silverstein K.A.T."/>
            <person name="Koren S."/>
            <person name="Bechman K.B."/>
            <person name="Herman A."/>
            <person name="Abrahante J.E."/>
            <person name="Garbe J."/>
        </authorList>
    </citation>
    <scope>NUCLEOTIDE SEQUENCE</scope>
    <source>
        <strain evidence="1">Duluth1</strain>
        <tissue evidence="1">Whole animal</tissue>
    </source>
</reference>
<sequence>MTTLIFEAVSSLSISGCATTAPRNLSEKTIFKRKIIGVALECGDYRAQFDIVHFLINFLLFYSQKYRLSEKTSCEHQKMCSLLLDLRKCIFPILVQPELSKFTSY</sequence>
<proteinExistence type="predicted"/>